<reference evidence="1 2" key="1">
    <citation type="submission" date="2018-04" db="EMBL/GenBank/DDBJ databases">
        <title>Camelliibacillus theae gen. nov., sp. nov., isolated from Pu'er tea.</title>
        <authorList>
            <person name="Niu L."/>
        </authorList>
    </citation>
    <scope>NUCLEOTIDE SEQUENCE [LARGE SCALE GENOMIC DNA]</scope>
    <source>
        <strain evidence="1 2">T8</strain>
    </source>
</reference>
<evidence type="ECO:0000313" key="1">
    <source>
        <dbReference type="EMBL" id="PWA13039.1"/>
    </source>
</evidence>
<dbReference type="Gene3D" id="3.30.1050.10">
    <property type="entry name" value="SCP2 sterol-binding domain"/>
    <property type="match status" value="1"/>
</dbReference>
<dbReference type="OrthoDB" id="5418706at2"/>
<comment type="caution">
    <text evidence="1">The sequence shown here is derived from an EMBL/GenBank/DDBJ whole genome shotgun (WGS) entry which is preliminary data.</text>
</comment>
<dbReference type="SUPFAM" id="SSF55718">
    <property type="entry name" value="SCP-like"/>
    <property type="match status" value="1"/>
</dbReference>
<evidence type="ECO:0008006" key="3">
    <source>
        <dbReference type="Google" id="ProtNLM"/>
    </source>
</evidence>
<protein>
    <recommendedName>
        <fullName evidence="3">SCP2 domain-containing protein</fullName>
    </recommendedName>
</protein>
<accession>A0A2U1K7A9</accession>
<dbReference type="AlphaFoldDB" id="A0A2U1K7A9"/>
<organism evidence="1 2">
    <name type="scientific">Pueribacillus theae</name>
    <dbReference type="NCBI Taxonomy" id="2171751"/>
    <lineage>
        <taxon>Bacteria</taxon>
        <taxon>Bacillati</taxon>
        <taxon>Bacillota</taxon>
        <taxon>Bacilli</taxon>
        <taxon>Bacillales</taxon>
        <taxon>Bacillaceae</taxon>
        <taxon>Pueribacillus</taxon>
    </lineage>
</organism>
<proteinExistence type="predicted"/>
<dbReference type="EMBL" id="QCZG01000003">
    <property type="protein sequence ID" value="PWA13039.1"/>
    <property type="molecule type" value="Genomic_DNA"/>
</dbReference>
<evidence type="ECO:0000313" key="2">
    <source>
        <dbReference type="Proteomes" id="UP000245998"/>
    </source>
</evidence>
<dbReference type="RefSeq" id="WP_116553325.1">
    <property type="nucleotide sequence ID" value="NZ_QCZG01000003.1"/>
</dbReference>
<keyword evidence="2" id="KW-1185">Reference proteome</keyword>
<sequence>MAVFNNEEEMYSLIGGFFESIKDSEPIKEMMEALEPDAGFNAYVQFVYHSPEGKVTWYEEKDGSIGLICGETDLRAELKFEQSADIGHKFWLGELDLQEALARQLLKAEGPLVKALKAMPQIEKIYPMYRDYLEKTGRTDLLAVKQ</sequence>
<dbReference type="Proteomes" id="UP000245998">
    <property type="component" value="Unassembled WGS sequence"/>
</dbReference>
<dbReference type="InterPro" id="IPR036527">
    <property type="entry name" value="SCP2_sterol-bd_dom_sf"/>
</dbReference>
<gene>
    <name evidence="1" type="ORF">DCC39_02600</name>
</gene>
<name>A0A2U1K7A9_9BACI</name>